<dbReference type="InterPro" id="IPR011871">
    <property type="entry name" value="Fib_succ_major"/>
</dbReference>
<evidence type="ECO:0000259" key="1">
    <source>
        <dbReference type="Pfam" id="PF09603"/>
    </source>
</evidence>
<dbReference type="Proteomes" id="UP000001497">
    <property type="component" value="Chromosome"/>
</dbReference>
<dbReference type="AlphaFoldDB" id="C9RRL4"/>
<feature type="domain" description="Fibrobacter succinogenes major paralogous" evidence="1">
    <location>
        <begin position="307"/>
        <end position="462"/>
    </location>
</feature>
<organism evidence="3 4">
    <name type="scientific">Fibrobacter succinogenes (strain ATCC 19169 / S85)</name>
    <dbReference type="NCBI Taxonomy" id="59374"/>
    <lineage>
        <taxon>Bacteria</taxon>
        <taxon>Pseudomonadati</taxon>
        <taxon>Fibrobacterota</taxon>
        <taxon>Fibrobacteria</taxon>
        <taxon>Fibrobacterales</taxon>
        <taxon>Fibrobacteraceae</taxon>
        <taxon>Fibrobacter</taxon>
    </lineage>
</organism>
<accession>C9RRL4</accession>
<feature type="domain" description="Fibrobacter succinogenes major paralogous" evidence="1">
    <location>
        <begin position="508"/>
        <end position="664"/>
    </location>
</feature>
<evidence type="ECO:0000313" key="5">
    <source>
        <dbReference type="Proteomes" id="UP000001497"/>
    </source>
</evidence>
<keyword evidence="3" id="KW-0449">Lipoprotein</keyword>
<dbReference type="OrthoDB" id="9804929at2"/>
<dbReference type="Proteomes" id="UP000000517">
    <property type="component" value="Chromosome"/>
</dbReference>
<dbReference type="STRING" id="59374.FSU_2093"/>
<evidence type="ECO:0000313" key="3">
    <source>
        <dbReference type="EMBL" id="ADL26534.1"/>
    </source>
</evidence>
<dbReference type="EMBL" id="CP001792">
    <property type="protein sequence ID" value="ACX75200.1"/>
    <property type="molecule type" value="Genomic_DNA"/>
</dbReference>
<protein>
    <submittedName>
        <fullName evidence="3">Putative lipoprotein</fullName>
    </submittedName>
</protein>
<dbReference type="KEGG" id="fsu:Fisuc_1605"/>
<name>C9RRL4_FIBSS</name>
<keyword evidence="5" id="KW-1185">Reference proteome</keyword>
<dbReference type="eggNOG" id="COG0406">
    <property type="taxonomic scope" value="Bacteria"/>
</dbReference>
<evidence type="ECO:0000313" key="4">
    <source>
        <dbReference type="Proteomes" id="UP000000517"/>
    </source>
</evidence>
<dbReference type="PROSITE" id="PS51257">
    <property type="entry name" value="PROKAR_LIPOPROTEIN"/>
    <property type="match status" value="1"/>
</dbReference>
<dbReference type="EMBL" id="CP002158">
    <property type="protein sequence ID" value="ADL26534.1"/>
    <property type="molecule type" value="Genomic_DNA"/>
</dbReference>
<proteinExistence type="predicted"/>
<dbReference type="PATRIC" id="fig|59374.8.peg.2010"/>
<dbReference type="eggNOG" id="COG4704">
    <property type="taxonomic scope" value="Bacteria"/>
</dbReference>
<reference evidence="4" key="2">
    <citation type="submission" date="2010-08" db="EMBL/GenBank/DDBJ databases">
        <title>Complete sequence of Fibrobacter succinogenes subsp. succinogenes S85.</title>
        <authorList>
            <person name="Durkin A.S."/>
            <person name="Nelson K.E."/>
            <person name="Morrison M."/>
            <person name="Forsberg C.W."/>
            <person name="Wilson D.B."/>
            <person name="Russell J.B."/>
            <person name="Cann I.K.O."/>
            <person name="Mackie R.I."/>
            <person name="White B.A."/>
        </authorList>
    </citation>
    <scope>NUCLEOTIDE SEQUENCE [LARGE SCALE GENOMIC DNA]</scope>
    <source>
        <strain evidence="4">ATCC 19169 / S85</strain>
    </source>
</reference>
<reference evidence="2 5" key="1">
    <citation type="submission" date="2009-10" db="EMBL/GenBank/DDBJ databases">
        <title>Complete sequence of Fibrobacter succinogenes subsp. succinogenes S85.</title>
        <authorList>
            <consortium name="US DOE Joint Genome Institute"/>
            <person name="Lucas S."/>
            <person name="Copeland A."/>
            <person name="Lapidus A."/>
            <person name="Glavina del Rio T."/>
            <person name="Tice H."/>
            <person name="Bruce D."/>
            <person name="Goodwin L."/>
            <person name="Pitluck S."/>
            <person name="Chertkov O."/>
            <person name="Detter J.C."/>
            <person name="Han C."/>
            <person name="Tapia R."/>
            <person name="Larimer F."/>
            <person name="Land M."/>
            <person name="Hauser L."/>
            <person name="Kyrpides N."/>
            <person name="Mikhailova N."/>
            <person name="Weimer P.J."/>
            <person name="Stevenson D.M."/>
            <person name="Boyum J."/>
            <person name="Brumm P.I."/>
            <person name="Mead D."/>
        </authorList>
    </citation>
    <scope>NUCLEOTIDE SEQUENCE [LARGE SCALE GENOMIC DNA]</scope>
    <source>
        <strain evidence="5">ATCC 19169 / S85</strain>
        <strain evidence="2">S85</strain>
    </source>
</reference>
<dbReference type="KEGG" id="fsc:FSU_2093"/>
<dbReference type="HOGENOM" id="CLU_022413_0_0_0"/>
<dbReference type="RefSeq" id="WP_014546284.1">
    <property type="nucleotide sequence ID" value="NC_013410.1"/>
</dbReference>
<evidence type="ECO:0000313" key="2">
    <source>
        <dbReference type="EMBL" id="ACX75200.1"/>
    </source>
</evidence>
<gene>
    <name evidence="2" type="ordered locus">Fisuc_1605</name>
    <name evidence="3" type="ordered locus">FSU_2093</name>
</gene>
<dbReference type="Pfam" id="PF09603">
    <property type="entry name" value="Fib_succ_major"/>
    <property type="match status" value="2"/>
</dbReference>
<reference evidence="3" key="3">
    <citation type="submission" date="2010-08" db="EMBL/GenBank/DDBJ databases">
        <authorList>
            <person name="Durkin A.S."/>
            <person name="Nelson K.E."/>
            <person name="Morrison M."/>
            <person name="Forsberg C.W."/>
            <person name="Wilson D.B."/>
            <person name="Russell J.B."/>
            <person name="Cann I.K.O."/>
            <person name="Mackie R.I."/>
            <person name="White B.A."/>
        </authorList>
    </citation>
    <scope>NUCLEOTIDE SEQUENCE</scope>
    <source>
        <strain evidence="3">S85</strain>
    </source>
</reference>
<dbReference type="NCBIfam" id="TIGR02145">
    <property type="entry name" value="Fib_succ_major"/>
    <property type="match status" value="2"/>
</dbReference>
<sequence>MRNVCDFFKNGFVASAFVAISFLAGCSNDDVAGGASGDSGVYAIKNLDVAGVTQKGPFVTGSAVAVHGIDCKTMKISDEHFEGAVKSDKGDFIVEDVSLKSTCAVFEVTGKYRSEISGKETDSKLTLRALTDLENRENVNVNILTNLEYERVVYLVTKKGMLFAGAKKQAEKEVLAAFDIVGSFEAFENLNIFESGDGNAALLAVSVMMQGGADVDALVNRMDKFDDSFAEKGVWSDSSTKTAITEWVTAAAADGTLDSIRKNVESWGMTAEVPTFEKFVETFGADSSIAAQNTMTDPRDGKTYRTVKIGDQVWMAENLNYETEKSYCYNDSVEYCAMYGRFYEWNAAMRACPEGWHLPLLEEFKTLVDALGDSAMAGSKLKSTSGWLNDLNGTDDYGFTVLPIGGRSASGKYINKEWLADFWSSTESAVEFAYVMHVGANFNTAPLDMDEGKYNAFSVRCLQGENDSLRSYIFVEDSAVAVCKTESTDDCEYGKLTDERNGQEYKTVKIGKQVWMAENLNYETDESYCYNDSAEYCTKYGRLYTWSAALNACPTGWHLPSQNEGMTLYYSVGGRDTAAKMLKSVNGWNDDGAGTDSFGFSALPVGDRDEFNDYENEGRFAGFWTSTEVNERYAAHIHLFYMDDDAALSTTFNKRYAYAVRCVKD</sequence>